<dbReference type="AlphaFoldDB" id="A0A0E9U458"/>
<accession>A0A0E9U458</accession>
<organism evidence="1">
    <name type="scientific">Anguilla anguilla</name>
    <name type="common">European freshwater eel</name>
    <name type="synonym">Muraena anguilla</name>
    <dbReference type="NCBI Taxonomy" id="7936"/>
    <lineage>
        <taxon>Eukaryota</taxon>
        <taxon>Metazoa</taxon>
        <taxon>Chordata</taxon>
        <taxon>Craniata</taxon>
        <taxon>Vertebrata</taxon>
        <taxon>Euteleostomi</taxon>
        <taxon>Actinopterygii</taxon>
        <taxon>Neopterygii</taxon>
        <taxon>Teleostei</taxon>
        <taxon>Anguilliformes</taxon>
        <taxon>Anguillidae</taxon>
        <taxon>Anguilla</taxon>
    </lineage>
</organism>
<reference evidence="1" key="1">
    <citation type="submission" date="2014-11" db="EMBL/GenBank/DDBJ databases">
        <authorList>
            <person name="Amaro Gonzalez C."/>
        </authorList>
    </citation>
    <scope>NUCLEOTIDE SEQUENCE</scope>
</reference>
<protein>
    <submittedName>
        <fullName evidence="1">Uncharacterized protein</fullName>
    </submittedName>
</protein>
<reference evidence="1" key="2">
    <citation type="journal article" date="2015" name="Fish Shellfish Immunol.">
        <title>Early steps in the European eel (Anguilla anguilla)-Vibrio vulnificus interaction in the gills: Role of the RtxA13 toxin.</title>
        <authorList>
            <person name="Callol A."/>
            <person name="Pajuelo D."/>
            <person name="Ebbesson L."/>
            <person name="Teles M."/>
            <person name="MacKenzie S."/>
            <person name="Amaro C."/>
        </authorList>
    </citation>
    <scope>NUCLEOTIDE SEQUENCE</scope>
</reference>
<proteinExistence type="predicted"/>
<dbReference type="EMBL" id="GBXM01047976">
    <property type="protein sequence ID" value="JAH60601.1"/>
    <property type="molecule type" value="Transcribed_RNA"/>
</dbReference>
<sequence>MWFKDLQSTFNQRWFHCMTAMNCHITLVTGK</sequence>
<evidence type="ECO:0000313" key="1">
    <source>
        <dbReference type="EMBL" id="JAH60601.1"/>
    </source>
</evidence>
<name>A0A0E9U458_ANGAN</name>